<gene>
    <name evidence="1" type="ORF">DR864_13280</name>
</gene>
<dbReference type="NCBIfam" id="TIGR04256">
    <property type="entry name" value="GxxExxY"/>
    <property type="match status" value="1"/>
</dbReference>
<dbReference type="KEGG" id="run:DR864_13280"/>
<reference evidence="1 2" key="1">
    <citation type="submission" date="2018-07" db="EMBL/GenBank/DDBJ databases">
        <title>Genome sequencing of Runella.</title>
        <authorList>
            <person name="Baek M.-G."/>
            <person name="Yi H."/>
        </authorList>
    </citation>
    <scope>NUCLEOTIDE SEQUENCE [LARGE SCALE GENOMIC DNA]</scope>
    <source>
        <strain evidence="1 2">HYN0085</strain>
    </source>
</reference>
<sequence length="55" mass="6417">MHENEISQIVVNSCFKIHQKQRQTYLKLTGLKLGLLINFNVPLIKDGIQRIVNRL</sequence>
<dbReference type="RefSeq" id="WP_114067437.1">
    <property type="nucleotide sequence ID" value="NZ_CP030850.1"/>
</dbReference>
<dbReference type="Proteomes" id="UP000251993">
    <property type="component" value="Chromosome"/>
</dbReference>
<accession>A0A344TJ33</accession>
<evidence type="ECO:0000313" key="1">
    <source>
        <dbReference type="EMBL" id="AXE18654.1"/>
    </source>
</evidence>
<protein>
    <recommendedName>
        <fullName evidence="3">GxxExxY protein</fullName>
    </recommendedName>
</protein>
<proteinExistence type="predicted"/>
<dbReference type="InterPro" id="IPR026350">
    <property type="entry name" value="GxxExxY"/>
</dbReference>
<keyword evidence="2" id="KW-1185">Reference proteome</keyword>
<organism evidence="1 2">
    <name type="scientific">Runella rosea</name>
    <dbReference type="NCBI Taxonomy" id="2259595"/>
    <lineage>
        <taxon>Bacteria</taxon>
        <taxon>Pseudomonadati</taxon>
        <taxon>Bacteroidota</taxon>
        <taxon>Cytophagia</taxon>
        <taxon>Cytophagales</taxon>
        <taxon>Spirosomataceae</taxon>
        <taxon>Runella</taxon>
    </lineage>
</organism>
<dbReference type="AlphaFoldDB" id="A0A344TJ33"/>
<dbReference type="Pfam" id="PF13366">
    <property type="entry name" value="PDDEXK_3"/>
    <property type="match status" value="1"/>
</dbReference>
<dbReference type="EMBL" id="CP030850">
    <property type="protein sequence ID" value="AXE18654.1"/>
    <property type="molecule type" value="Genomic_DNA"/>
</dbReference>
<name>A0A344TJ33_9BACT</name>
<evidence type="ECO:0008006" key="3">
    <source>
        <dbReference type="Google" id="ProtNLM"/>
    </source>
</evidence>
<evidence type="ECO:0000313" key="2">
    <source>
        <dbReference type="Proteomes" id="UP000251993"/>
    </source>
</evidence>